<evidence type="ECO:0000256" key="8">
    <source>
        <dbReference type="SAM" id="MobiDB-lite"/>
    </source>
</evidence>
<evidence type="ECO:0000256" key="2">
    <source>
        <dbReference type="ARBA" id="ARBA00022722"/>
    </source>
</evidence>
<feature type="region of interest" description="Disordered" evidence="8">
    <location>
        <begin position="127"/>
        <end position="165"/>
    </location>
</feature>
<keyword evidence="5 6" id="KW-0694">RNA-binding</keyword>
<gene>
    <name evidence="6" type="primary">rnpA</name>
    <name evidence="9" type="ORF">J2S49_000991</name>
</gene>
<dbReference type="Proteomes" id="UP001235966">
    <property type="component" value="Unassembled WGS sequence"/>
</dbReference>
<dbReference type="InterPro" id="IPR000100">
    <property type="entry name" value="RNase_P"/>
</dbReference>
<accession>A0ABT9NB20</accession>
<evidence type="ECO:0000313" key="10">
    <source>
        <dbReference type="Proteomes" id="UP001235966"/>
    </source>
</evidence>
<proteinExistence type="inferred from homology"/>
<comment type="caution">
    <text evidence="9">The sequence shown here is derived from an EMBL/GenBank/DDBJ whole genome shotgun (WGS) entry which is preliminary data.</text>
</comment>
<dbReference type="EC" id="3.1.26.5" evidence="6 7"/>
<comment type="function">
    <text evidence="6">RNaseP catalyzes the removal of the 5'-leader sequence from pre-tRNA to produce the mature 5'-terminus. It can also cleave other RNA substrates such as 4.5S RNA. The protein component plays an auxiliary but essential role in vivo by binding to the 5'-leader sequence and broadening the substrate specificity of the ribozyme.</text>
</comment>
<protein>
    <recommendedName>
        <fullName evidence="6 7">Ribonuclease P protein component</fullName>
        <shortName evidence="6">RNase P protein</shortName>
        <shortName evidence="6">RNaseP protein</shortName>
        <ecNumber evidence="6 7">3.1.26.5</ecNumber>
    </recommendedName>
    <alternativeName>
        <fullName evidence="6">Protein C5</fullName>
    </alternativeName>
</protein>
<dbReference type="InterPro" id="IPR014721">
    <property type="entry name" value="Ribsml_uS5_D2-typ_fold_subgr"/>
</dbReference>
<comment type="subunit">
    <text evidence="6">Consists of a catalytic RNA component (M1 or rnpB) and a protein subunit.</text>
</comment>
<dbReference type="NCBIfam" id="TIGR00188">
    <property type="entry name" value="rnpA"/>
    <property type="match status" value="1"/>
</dbReference>
<evidence type="ECO:0000256" key="6">
    <source>
        <dbReference type="HAMAP-Rule" id="MF_00227"/>
    </source>
</evidence>
<dbReference type="Pfam" id="PF00825">
    <property type="entry name" value="Ribonuclease_P"/>
    <property type="match status" value="1"/>
</dbReference>
<keyword evidence="2 6" id="KW-0540">Nuclease</keyword>
<evidence type="ECO:0000256" key="4">
    <source>
        <dbReference type="ARBA" id="ARBA00022801"/>
    </source>
</evidence>
<dbReference type="PANTHER" id="PTHR33992:SF1">
    <property type="entry name" value="RIBONUCLEASE P PROTEIN COMPONENT"/>
    <property type="match status" value="1"/>
</dbReference>
<keyword evidence="1 6" id="KW-0819">tRNA processing</keyword>
<dbReference type="RefSeq" id="WP_278058446.1">
    <property type="nucleotide sequence ID" value="NZ_CP121247.1"/>
</dbReference>
<dbReference type="EMBL" id="JAUSQW010000001">
    <property type="protein sequence ID" value="MDP9800915.1"/>
    <property type="molecule type" value="Genomic_DNA"/>
</dbReference>
<feature type="compositionally biased region" description="Polar residues" evidence="8">
    <location>
        <begin position="128"/>
        <end position="142"/>
    </location>
</feature>
<evidence type="ECO:0000256" key="7">
    <source>
        <dbReference type="NCBIfam" id="TIGR00188"/>
    </source>
</evidence>
<evidence type="ECO:0000313" key="9">
    <source>
        <dbReference type="EMBL" id="MDP9800915.1"/>
    </source>
</evidence>
<evidence type="ECO:0000256" key="1">
    <source>
        <dbReference type="ARBA" id="ARBA00022694"/>
    </source>
</evidence>
<dbReference type="Gene3D" id="3.30.230.10">
    <property type="match status" value="1"/>
</dbReference>
<name>A0ABT9NB20_9ACTO</name>
<dbReference type="HAMAP" id="MF_00227">
    <property type="entry name" value="RNase_P"/>
    <property type="match status" value="1"/>
</dbReference>
<comment type="similarity">
    <text evidence="6">Belongs to the RnpA family.</text>
</comment>
<keyword evidence="4 6" id="KW-0378">Hydrolase</keyword>
<evidence type="ECO:0000256" key="5">
    <source>
        <dbReference type="ARBA" id="ARBA00022884"/>
    </source>
</evidence>
<dbReference type="InterPro" id="IPR020568">
    <property type="entry name" value="Ribosomal_Su5_D2-typ_SF"/>
</dbReference>
<reference evidence="9 10" key="1">
    <citation type="submission" date="2023-07" db="EMBL/GenBank/DDBJ databases">
        <title>Sequencing the genomes of 1000 actinobacteria strains.</title>
        <authorList>
            <person name="Klenk H.-P."/>
        </authorList>
    </citation>
    <scope>NUCLEOTIDE SEQUENCE [LARGE SCALE GENOMIC DNA]</scope>
    <source>
        <strain evidence="9 10">DSM 102162</strain>
    </source>
</reference>
<organism evidence="9 10">
    <name type="scientific">Arcanobacterium wilhelmae</name>
    <dbReference type="NCBI Taxonomy" id="1803177"/>
    <lineage>
        <taxon>Bacteria</taxon>
        <taxon>Bacillati</taxon>
        <taxon>Actinomycetota</taxon>
        <taxon>Actinomycetes</taxon>
        <taxon>Actinomycetales</taxon>
        <taxon>Actinomycetaceae</taxon>
        <taxon>Arcanobacterium</taxon>
    </lineage>
</organism>
<feature type="compositionally biased region" description="Polar residues" evidence="8">
    <location>
        <begin position="153"/>
        <end position="165"/>
    </location>
</feature>
<sequence length="165" mass="17446">MLSAANRMRKSEEFAQTIRGGVRKGNKLLVCHVVASENTKEADRKVGFVVAKTVGNSVVRHRVYRRLRHIMRPLIPSLSASSVVVRAHPSAATASSAELRCAVVKSLIKAGVLPASFFAPEKEALTAQPASDVTPTPASGTASELGACRTPASAENASVNATERQ</sequence>
<evidence type="ECO:0000256" key="3">
    <source>
        <dbReference type="ARBA" id="ARBA00022759"/>
    </source>
</evidence>
<keyword evidence="10" id="KW-1185">Reference proteome</keyword>
<comment type="catalytic activity">
    <reaction evidence="6">
        <text>Endonucleolytic cleavage of RNA, removing 5'-extranucleotides from tRNA precursor.</text>
        <dbReference type="EC" id="3.1.26.5"/>
    </reaction>
</comment>
<keyword evidence="3 6" id="KW-0255">Endonuclease</keyword>
<dbReference type="PANTHER" id="PTHR33992">
    <property type="entry name" value="RIBONUCLEASE P PROTEIN COMPONENT"/>
    <property type="match status" value="1"/>
</dbReference>
<dbReference type="SUPFAM" id="SSF54211">
    <property type="entry name" value="Ribosomal protein S5 domain 2-like"/>
    <property type="match status" value="1"/>
</dbReference>